<evidence type="ECO:0000313" key="1">
    <source>
        <dbReference type="EMBL" id="MDC8774056.1"/>
    </source>
</evidence>
<evidence type="ECO:0000313" key="2">
    <source>
        <dbReference type="Proteomes" id="UP001221189"/>
    </source>
</evidence>
<dbReference type="EMBL" id="JAQQXT010000017">
    <property type="protein sequence ID" value="MDC8774056.1"/>
    <property type="molecule type" value="Genomic_DNA"/>
</dbReference>
<dbReference type="Gene3D" id="1.10.3680.10">
    <property type="entry name" value="TerB-like"/>
    <property type="match status" value="1"/>
</dbReference>
<sequence length="151" mass="16493">MRHYPRNSPEAAARILSLAALADGSLSMLELEALEEANAYAQLGLHRLQMQEVMRALCHDLLNQAELTEAGVCRVAPAAMSALMAEVDDPQLRMTLLQLCVTVIEADQHIDAGESLLLLTALEQWDLHHVLQPQALPRDSGLTLAPQAAMH</sequence>
<dbReference type="InterPro" id="IPR029024">
    <property type="entry name" value="TerB-like"/>
</dbReference>
<gene>
    <name evidence="1" type="ORF">PRZ03_21050</name>
</gene>
<dbReference type="RefSeq" id="WP_273602114.1">
    <property type="nucleotide sequence ID" value="NZ_JAQQXT010000017.1"/>
</dbReference>
<accession>A0ABT5KJF2</accession>
<organism evidence="1 2">
    <name type="scientific">Roseateles albus</name>
    <dbReference type="NCBI Taxonomy" id="2987525"/>
    <lineage>
        <taxon>Bacteria</taxon>
        <taxon>Pseudomonadati</taxon>
        <taxon>Pseudomonadota</taxon>
        <taxon>Betaproteobacteria</taxon>
        <taxon>Burkholderiales</taxon>
        <taxon>Sphaerotilaceae</taxon>
        <taxon>Roseateles</taxon>
    </lineage>
</organism>
<dbReference type="Proteomes" id="UP001221189">
    <property type="component" value="Unassembled WGS sequence"/>
</dbReference>
<proteinExistence type="predicted"/>
<dbReference type="SUPFAM" id="SSF158682">
    <property type="entry name" value="TerB-like"/>
    <property type="match status" value="1"/>
</dbReference>
<keyword evidence="2" id="KW-1185">Reference proteome</keyword>
<reference evidence="1 2" key="1">
    <citation type="submission" date="2022-10" db="EMBL/GenBank/DDBJ databases">
        <title>Paucibacter sp. hw1 Genome sequencing.</title>
        <authorList>
            <person name="Park S."/>
        </authorList>
    </citation>
    <scope>NUCLEOTIDE SEQUENCE [LARGE SCALE GENOMIC DNA]</scope>
    <source>
        <strain evidence="2">hw1</strain>
    </source>
</reference>
<protein>
    <submittedName>
        <fullName evidence="1">TerB family tellurite resistance protein</fullName>
    </submittedName>
</protein>
<name>A0ABT5KJF2_9BURK</name>
<comment type="caution">
    <text evidence="1">The sequence shown here is derived from an EMBL/GenBank/DDBJ whole genome shotgun (WGS) entry which is preliminary data.</text>
</comment>